<reference evidence="2" key="1">
    <citation type="submission" date="2016-10" db="EMBL/GenBank/DDBJ databases">
        <authorList>
            <person name="Varghese N."/>
            <person name="Submissions S."/>
        </authorList>
    </citation>
    <scope>NUCLEOTIDE SEQUENCE [LARGE SCALE GENOMIC DNA]</scope>
    <source>
        <strain evidence="2">DSM 18733</strain>
    </source>
</reference>
<organism evidence="1 2">
    <name type="scientific">Olivibacter domesticus</name>
    <name type="common">Pseudosphingobacterium domesticum</name>
    <dbReference type="NCBI Taxonomy" id="407022"/>
    <lineage>
        <taxon>Bacteria</taxon>
        <taxon>Pseudomonadati</taxon>
        <taxon>Bacteroidota</taxon>
        <taxon>Sphingobacteriia</taxon>
        <taxon>Sphingobacteriales</taxon>
        <taxon>Sphingobacteriaceae</taxon>
        <taxon>Olivibacter</taxon>
    </lineage>
</organism>
<evidence type="ECO:0000313" key="2">
    <source>
        <dbReference type="Proteomes" id="UP000199421"/>
    </source>
</evidence>
<dbReference type="EMBL" id="FOAF01000001">
    <property type="protein sequence ID" value="SEK88632.1"/>
    <property type="molecule type" value="Genomic_DNA"/>
</dbReference>
<accession>A0A1H7KPC7</accession>
<sequence length="75" mass="8661">MHQNVAHAFQTRICWMGYTHKIEVDVFGTLVHFEPDEERNYRAILLDPTAESSTEIKPGLLQAIATYLEEQIKSK</sequence>
<protein>
    <submittedName>
        <fullName evidence="1">Uncharacterized protein</fullName>
    </submittedName>
</protein>
<dbReference type="AlphaFoldDB" id="A0A1H7KPC7"/>
<proteinExistence type="predicted"/>
<name>A0A1H7KPC7_OLID1</name>
<evidence type="ECO:0000313" key="1">
    <source>
        <dbReference type="EMBL" id="SEK88632.1"/>
    </source>
</evidence>
<keyword evidence="2" id="KW-1185">Reference proteome</keyword>
<dbReference type="Proteomes" id="UP000199421">
    <property type="component" value="Unassembled WGS sequence"/>
</dbReference>
<gene>
    <name evidence="1" type="ORF">SAMN05661044_01421</name>
</gene>